<evidence type="ECO:0000256" key="5">
    <source>
        <dbReference type="ARBA" id="ARBA00022827"/>
    </source>
</evidence>
<reference evidence="10 11" key="1">
    <citation type="submission" date="2019-03" db="EMBL/GenBank/DDBJ databases">
        <title>Genomic Encyclopedia of Type Strains, Phase IV (KMG-IV): sequencing the most valuable type-strain genomes for metagenomic binning, comparative biology and taxonomic classification.</title>
        <authorList>
            <person name="Goeker M."/>
        </authorList>
    </citation>
    <scope>NUCLEOTIDE SEQUENCE [LARGE SCALE GENOMIC DNA]</scope>
    <source>
        <strain evidence="10 11">DSM 11170</strain>
    </source>
</reference>
<comment type="cofactor">
    <cofactor evidence="1">
        <name>FAD</name>
        <dbReference type="ChEBI" id="CHEBI:57692"/>
    </cofactor>
</comment>
<gene>
    <name evidence="10" type="ORF">EDD73_12042</name>
</gene>
<dbReference type="GO" id="GO:0016491">
    <property type="term" value="F:oxidoreductase activity"/>
    <property type="evidence" value="ECO:0007669"/>
    <property type="project" value="UniProtKB-KW"/>
</dbReference>
<dbReference type="Proteomes" id="UP000294813">
    <property type="component" value="Unassembled WGS sequence"/>
</dbReference>
<feature type="domain" description="4Fe-4S ferredoxin-type" evidence="9">
    <location>
        <begin position="281"/>
        <end position="315"/>
    </location>
</feature>
<keyword evidence="7" id="KW-0408">Iron</keyword>
<proteinExistence type="inferred from homology"/>
<sequence length="660" mass="72093">MKRIGVFVCHCGSNIAHTVDCKQVADEAAAMPGVVHAQEYKYMCSEPGQVLIQEAVKEHNLDGYVVTACSPRMHETTFRKCAGRCGLNPYMVEQVNIREHCSWVHADKEAGTEKAIDLMRMGVAKVLKNEPLKAATIPMTKRALVIGAGIAGIQAALDIADNGFPVTLLDREHSIGGRMAQIDKTFPTLDCSACILTPKMVEVAQHPNVELMTYAEVESVGGFIGSFDVTIRKKARYVDTKRCTGCGACIQKCPSKVPSEFEMEMGPRKSIYVPFPQAVPNKPVIDAPHCRYLQTGKCGICKKICPTDAIRFDDQDEVVTERFGTIVVATGYQQFDISAYEEYGGGRIPDVITGMHLERLLNASGPTSGKIKRPSDGKEPKNIVFIKCVGSRDEAKNRPYCSKTCCMYVAKQATLLKEKLPASKSYIFYMDVRTGGKNYEEFYRRTQVDYDGHYIRGRVSKIFQVGDRLIVRGDDSLLGRPVEIEADLVVLAAGMDPQHDARELARTLGIAYDAHGWYTEAHPKLKPVETQTGGIFLAGACQGPKDIPDSVAQGSAAAVKASALLTKTELTGEPMIAQCNEAMCSGCGLCVTICPYKAITRQPKQERIHGKMRERMVSTINSGLCQGCGACTVACPSSAMNMGGFSDEQIMAEVDALCQR</sequence>
<feature type="domain" description="4Fe-4S ferredoxin-type" evidence="9">
    <location>
        <begin position="616"/>
        <end position="645"/>
    </location>
</feature>
<dbReference type="InterPro" id="IPR039650">
    <property type="entry name" value="HdrA-like"/>
</dbReference>
<feature type="domain" description="4Fe-4S ferredoxin-type" evidence="9">
    <location>
        <begin position="575"/>
        <end position="604"/>
    </location>
</feature>
<evidence type="ECO:0000256" key="8">
    <source>
        <dbReference type="ARBA" id="ARBA00023014"/>
    </source>
</evidence>
<dbReference type="Pfam" id="PF12838">
    <property type="entry name" value="Fer4_7"/>
    <property type="match status" value="1"/>
</dbReference>
<dbReference type="PANTHER" id="PTHR43498">
    <property type="entry name" value="FERREDOXIN:COB-COM HETERODISULFIDE REDUCTASE SUBUNIT A"/>
    <property type="match status" value="1"/>
</dbReference>
<dbReference type="RefSeq" id="WP_131919796.1">
    <property type="nucleotide sequence ID" value="NZ_JAOQNU010000019.1"/>
</dbReference>
<comment type="similarity">
    <text evidence="2">Belongs to the HdrA family.</text>
</comment>
<dbReference type="Gene3D" id="3.30.70.3270">
    <property type="match status" value="1"/>
</dbReference>
<keyword evidence="5" id="KW-0274">FAD</keyword>
<keyword evidence="3" id="KW-0004">4Fe-4S</keyword>
<dbReference type="GO" id="GO:0051539">
    <property type="term" value="F:4 iron, 4 sulfur cluster binding"/>
    <property type="evidence" value="ECO:0007669"/>
    <property type="project" value="UniProtKB-KW"/>
</dbReference>
<dbReference type="PROSITE" id="PS00198">
    <property type="entry name" value="4FE4S_FER_1"/>
    <property type="match status" value="3"/>
</dbReference>
<dbReference type="OrthoDB" id="9758544at2"/>
<dbReference type="InterPro" id="IPR017896">
    <property type="entry name" value="4Fe4S_Fe-S-bd"/>
</dbReference>
<dbReference type="Pfam" id="PF00037">
    <property type="entry name" value="Fer4"/>
    <property type="match status" value="1"/>
</dbReference>
<evidence type="ECO:0000256" key="3">
    <source>
        <dbReference type="ARBA" id="ARBA00022485"/>
    </source>
</evidence>
<dbReference type="Gene3D" id="3.30.70.20">
    <property type="match status" value="1"/>
</dbReference>
<dbReference type="SUPFAM" id="SSF54862">
    <property type="entry name" value="4Fe-4S ferredoxins"/>
    <property type="match status" value="1"/>
</dbReference>
<dbReference type="SUPFAM" id="SSF51905">
    <property type="entry name" value="FAD/NAD(P)-binding domain"/>
    <property type="match status" value="1"/>
</dbReference>
<evidence type="ECO:0000313" key="11">
    <source>
        <dbReference type="Proteomes" id="UP000294813"/>
    </source>
</evidence>
<dbReference type="PROSITE" id="PS51379">
    <property type="entry name" value="4FE4S_FER_2"/>
    <property type="match status" value="4"/>
</dbReference>
<keyword evidence="8" id="KW-0411">Iron-sulfur</keyword>
<evidence type="ECO:0000256" key="4">
    <source>
        <dbReference type="ARBA" id="ARBA00022723"/>
    </source>
</evidence>
<comment type="caution">
    <text evidence="10">The sequence shown here is derived from an EMBL/GenBank/DDBJ whole genome shotgun (WGS) entry which is preliminary data.</text>
</comment>
<evidence type="ECO:0000256" key="2">
    <source>
        <dbReference type="ARBA" id="ARBA00006561"/>
    </source>
</evidence>
<dbReference type="InterPro" id="IPR036188">
    <property type="entry name" value="FAD/NAD-bd_sf"/>
</dbReference>
<evidence type="ECO:0000256" key="1">
    <source>
        <dbReference type="ARBA" id="ARBA00001974"/>
    </source>
</evidence>
<keyword evidence="4" id="KW-0479">Metal-binding</keyword>
<keyword evidence="6" id="KW-0560">Oxidoreductase</keyword>
<evidence type="ECO:0000256" key="7">
    <source>
        <dbReference type="ARBA" id="ARBA00023004"/>
    </source>
</evidence>
<dbReference type="Pfam" id="PF13450">
    <property type="entry name" value="NAD_binding_8"/>
    <property type="match status" value="1"/>
</dbReference>
<organism evidence="10 11">
    <name type="scientific">Heliophilum fasciatum</name>
    <dbReference type="NCBI Taxonomy" id="35700"/>
    <lineage>
        <taxon>Bacteria</taxon>
        <taxon>Bacillati</taxon>
        <taxon>Bacillota</taxon>
        <taxon>Clostridia</taxon>
        <taxon>Eubacteriales</taxon>
        <taxon>Heliobacteriaceae</taxon>
        <taxon>Heliophilum</taxon>
    </lineage>
</organism>
<dbReference type="Gene3D" id="3.40.50.720">
    <property type="entry name" value="NAD(P)-binding Rossmann-like Domain"/>
    <property type="match status" value="1"/>
</dbReference>
<evidence type="ECO:0000313" key="10">
    <source>
        <dbReference type="EMBL" id="TCP62624.1"/>
    </source>
</evidence>
<name>A0A4R2RIG4_9FIRM</name>
<dbReference type="GO" id="GO:0046872">
    <property type="term" value="F:metal ion binding"/>
    <property type="evidence" value="ECO:0007669"/>
    <property type="project" value="UniProtKB-KW"/>
</dbReference>
<dbReference type="InterPro" id="IPR017900">
    <property type="entry name" value="4Fe4S_Fe_S_CS"/>
</dbReference>
<protein>
    <submittedName>
        <fullName evidence="10">Heterodisulfide reductase subunit A</fullName>
    </submittedName>
</protein>
<feature type="domain" description="4Fe-4S ferredoxin-type" evidence="9">
    <location>
        <begin position="234"/>
        <end position="264"/>
    </location>
</feature>
<keyword evidence="5" id="KW-0285">Flavoprotein</keyword>
<evidence type="ECO:0000256" key="6">
    <source>
        <dbReference type="ARBA" id="ARBA00023002"/>
    </source>
</evidence>
<dbReference type="EMBL" id="SLXT01000020">
    <property type="protein sequence ID" value="TCP62624.1"/>
    <property type="molecule type" value="Genomic_DNA"/>
</dbReference>
<dbReference type="PANTHER" id="PTHR43498:SF1">
    <property type="entry name" value="COB--COM HETERODISULFIDE REDUCTASE IRON-SULFUR SUBUNIT A"/>
    <property type="match status" value="1"/>
</dbReference>
<accession>A0A4R2RIG4</accession>
<keyword evidence="11" id="KW-1185">Reference proteome</keyword>
<dbReference type="Gene3D" id="3.50.50.60">
    <property type="entry name" value="FAD/NAD(P)-binding domain"/>
    <property type="match status" value="1"/>
</dbReference>
<dbReference type="AlphaFoldDB" id="A0A4R2RIG4"/>
<evidence type="ECO:0000259" key="9">
    <source>
        <dbReference type="PROSITE" id="PS51379"/>
    </source>
</evidence>